<proteinExistence type="predicted"/>
<accession>A0A2U2EL91</accession>
<comment type="caution">
    <text evidence="1">The sequence shown here is derived from an EMBL/GenBank/DDBJ whole genome shotgun (WGS) entry which is preliminary data.</text>
</comment>
<evidence type="ECO:0008006" key="3">
    <source>
        <dbReference type="Google" id="ProtNLM"/>
    </source>
</evidence>
<dbReference type="AlphaFoldDB" id="A0A2U2EL91"/>
<dbReference type="Proteomes" id="UP000245905">
    <property type="component" value="Unassembled WGS sequence"/>
</dbReference>
<reference evidence="1 2" key="1">
    <citation type="submission" date="2014-09" db="EMBL/GenBank/DDBJ databases">
        <title>Butyrate-producing bacteria isolated from human gut.</title>
        <authorList>
            <person name="Zhang Q."/>
            <person name="Zhao L."/>
        </authorList>
    </citation>
    <scope>NUCLEOTIDE SEQUENCE [LARGE SCALE GENOMIC DNA]</scope>
    <source>
        <strain evidence="1 2">R22</strain>
    </source>
</reference>
<dbReference type="EMBL" id="JRFS01000001">
    <property type="protein sequence ID" value="PWE85092.1"/>
    <property type="molecule type" value="Genomic_DNA"/>
</dbReference>
<organism evidence="1 2">
    <name type="scientific">Agathobacter rectalis</name>
    <dbReference type="NCBI Taxonomy" id="39491"/>
    <lineage>
        <taxon>Bacteria</taxon>
        <taxon>Bacillati</taxon>
        <taxon>Bacillota</taxon>
        <taxon>Clostridia</taxon>
        <taxon>Lachnospirales</taxon>
        <taxon>Lachnospiraceae</taxon>
        <taxon>Agathobacter</taxon>
    </lineage>
</organism>
<name>A0A2U2EL91_9FIRM</name>
<evidence type="ECO:0000313" key="2">
    <source>
        <dbReference type="Proteomes" id="UP000245905"/>
    </source>
</evidence>
<dbReference type="Gene3D" id="3.30.2000.30">
    <property type="match status" value="1"/>
</dbReference>
<sequence length="136" mass="15612">MLQQFSIIELIKQIQKTVLSGTGKKCYDHVEKGQASPFYYAELVQTKPANTKTMYVTEYTVNIHVVSESGKTSVPLFKEIQALEEAMTADIDIPEPYELIYQMYNGIQSAYKEKDTNEKHAVLNYTFKVCYGYMVK</sequence>
<protein>
    <recommendedName>
        <fullName evidence="3">DUF5072 domain-containing protein</fullName>
    </recommendedName>
</protein>
<gene>
    <name evidence="1" type="ORF">LD38_00290</name>
</gene>
<evidence type="ECO:0000313" key="1">
    <source>
        <dbReference type="EMBL" id="PWE85092.1"/>
    </source>
</evidence>
<dbReference type="InterPro" id="IPR053745">
    <property type="entry name" value="Viral_Tail_Comp_sf"/>
</dbReference>
<dbReference type="RefSeq" id="WP_109256931.1">
    <property type="nucleotide sequence ID" value="NZ_JRFS01000001.1"/>
</dbReference>
<dbReference type="Pfam" id="PF16807">
    <property type="entry name" value="Phage_tail_terminator_4"/>
    <property type="match status" value="1"/>
</dbReference>